<accession>A0A0C9MPD4</accession>
<evidence type="ECO:0000259" key="7">
    <source>
        <dbReference type="PROSITE" id="PS50011"/>
    </source>
</evidence>
<keyword evidence="5" id="KW-0067">ATP-binding</keyword>
<feature type="region of interest" description="Disordered" evidence="6">
    <location>
        <begin position="138"/>
        <end position="210"/>
    </location>
</feature>
<dbReference type="Gene3D" id="1.10.510.10">
    <property type="entry name" value="Transferase(Phosphotransferase) domain 1"/>
    <property type="match status" value="1"/>
</dbReference>
<keyword evidence="1" id="KW-0723">Serine/threonine-protein kinase</keyword>
<evidence type="ECO:0000256" key="4">
    <source>
        <dbReference type="ARBA" id="ARBA00022777"/>
    </source>
</evidence>
<dbReference type="SMART" id="SM00220">
    <property type="entry name" value="S_TKc"/>
    <property type="match status" value="1"/>
</dbReference>
<feature type="compositionally biased region" description="Polar residues" evidence="6">
    <location>
        <begin position="170"/>
        <end position="185"/>
    </location>
</feature>
<name>A0A0C9MPD4_9FUNG</name>
<organism evidence="8">
    <name type="scientific">Mucor ambiguus</name>
    <dbReference type="NCBI Taxonomy" id="91626"/>
    <lineage>
        <taxon>Eukaryota</taxon>
        <taxon>Fungi</taxon>
        <taxon>Fungi incertae sedis</taxon>
        <taxon>Mucoromycota</taxon>
        <taxon>Mucoromycotina</taxon>
        <taxon>Mucoromycetes</taxon>
        <taxon>Mucorales</taxon>
        <taxon>Mucorineae</taxon>
        <taxon>Mucoraceae</taxon>
        <taxon>Mucor</taxon>
    </lineage>
</organism>
<dbReference type="OrthoDB" id="28230at2759"/>
<dbReference type="Pfam" id="PF00069">
    <property type="entry name" value="Pkinase"/>
    <property type="match status" value="1"/>
</dbReference>
<feature type="compositionally biased region" description="Low complexity" evidence="6">
    <location>
        <begin position="141"/>
        <end position="151"/>
    </location>
</feature>
<evidence type="ECO:0000256" key="6">
    <source>
        <dbReference type="SAM" id="MobiDB-lite"/>
    </source>
</evidence>
<dbReference type="InterPro" id="IPR050205">
    <property type="entry name" value="CDPK_Ser/Thr_kinases"/>
</dbReference>
<dbReference type="GO" id="GO:0004674">
    <property type="term" value="F:protein serine/threonine kinase activity"/>
    <property type="evidence" value="ECO:0007669"/>
    <property type="project" value="UniProtKB-KW"/>
</dbReference>
<evidence type="ECO:0000256" key="2">
    <source>
        <dbReference type="ARBA" id="ARBA00022679"/>
    </source>
</evidence>
<evidence type="ECO:0000313" key="9">
    <source>
        <dbReference type="Proteomes" id="UP000053815"/>
    </source>
</evidence>
<dbReference type="STRING" id="91626.A0A0C9MPD4"/>
<dbReference type="PANTHER" id="PTHR24349">
    <property type="entry name" value="SERINE/THREONINE-PROTEIN KINASE"/>
    <property type="match status" value="1"/>
</dbReference>
<feature type="region of interest" description="Disordered" evidence="6">
    <location>
        <begin position="1"/>
        <end position="24"/>
    </location>
</feature>
<dbReference type="EMBL" id="DF836546">
    <property type="protein sequence ID" value="GAN09299.1"/>
    <property type="molecule type" value="Genomic_DNA"/>
</dbReference>
<keyword evidence="4" id="KW-0418">Kinase</keyword>
<keyword evidence="9" id="KW-1185">Reference proteome</keyword>
<sequence length="533" mass="59553">MTSSNRKIKPHAKKRPVPTSDQDTLCRNCRKDATVPNQTIDTSITPTRHSTTTLTDHKLALFESAPVELIDVEYKDVLMAKNQCIELNTNWKRVREDKPEIMEDWIQNKKSNTGKGLVEPTPSTALQQAGVLAKDLEIAESSQSTTTTNKKNSSENRKFRSKSAIKALSSGPSTPISTAENVDTTAHTKKDVDSLNVGKNRRRRSASRACNSGFNESSVITLTALLHSADKQAHSETIVSFQNGPLQRGELDPKELQISETVLGEGQLGIVRLGLYRGLYVACKSKRLFTRSDAFHSQAKREMMFAAKLAACRYINRYIGWIFCRRELLERSSVYSKHKPYLYILQRYVPNGDARAYLEKRETSFKPQEVLQASICLFAALTDAHALNIGIVDLKLENFLIDSSGAGWLTDFGSCIEFKEGSETADLDEEKVAWTEHVAPPEMLQKHTFTKASDVFMATLIVAELMTADISDVDFQNNILQRCAKTGKVSFSSAPINPVYNNFFTLLKMGLHNNSNQRPTAKATLDYLLLMKA</sequence>
<dbReference type="InterPro" id="IPR000719">
    <property type="entry name" value="Prot_kinase_dom"/>
</dbReference>
<dbReference type="Proteomes" id="UP000053815">
    <property type="component" value="Unassembled WGS sequence"/>
</dbReference>
<keyword evidence="3" id="KW-0547">Nucleotide-binding</keyword>
<dbReference type="SUPFAM" id="SSF56112">
    <property type="entry name" value="Protein kinase-like (PK-like)"/>
    <property type="match status" value="1"/>
</dbReference>
<dbReference type="PROSITE" id="PS50011">
    <property type="entry name" value="PROTEIN_KINASE_DOM"/>
    <property type="match status" value="1"/>
</dbReference>
<proteinExistence type="predicted"/>
<evidence type="ECO:0000256" key="3">
    <source>
        <dbReference type="ARBA" id="ARBA00022741"/>
    </source>
</evidence>
<dbReference type="AlphaFoldDB" id="A0A0C9MPD4"/>
<gene>
    <name evidence="8" type="ORF">MAM1_0257d08824</name>
</gene>
<dbReference type="GO" id="GO:0005524">
    <property type="term" value="F:ATP binding"/>
    <property type="evidence" value="ECO:0007669"/>
    <property type="project" value="UniProtKB-KW"/>
</dbReference>
<feature type="compositionally biased region" description="Basic residues" evidence="6">
    <location>
        <begin position="1"/>
        <end position="16"/>
    </location>
</feature>
<protein>
    <recommendedName>
        <fullName evidence="7">Protein kinase domain-containing protein</fullName>
    </recommendedName>
</protein>
<evidence type="ECO:0000256" key="1">
    <source>
        <dbReference type="ARBA" id="ARBA00022527"/>
    </source>
</evidence>
<keyword evidence="2" id="KW-0808">Transferase</keyword>
<reference evidence="8" key="1">
    <citation type="submission" date="2014-09" db="EMBL/GenBank/DDBJ databases">
        <title>Draft genome sequence of an oleaginous Mucoromycotina fungus Mucor ambiguus NBRC6742.</title>
        <authorList>
            <person name="Takeda I."/>
            <person name="Yamane N."/>
            <person name="Morita T."/>
            <person name="Tamano K."/>
            <person name="Machida M."/>
            <person name="Baker S."/>
            <person name="Koike H."/>
        </authorList>
    </citation>
    <scope>NUCLEOTIDE SEQUENCE</scope>
    <source>
        <strain evidence="8">NBRC 6742</strain>
    </source>
</reference>
<evidence type="ECO:0000313" key="8">
    <source>
        <dbReference type="EMBL" id="GAN09299.1"/>
    </source>
</evidence>
<feature type="domain" description="Protein kinase" evidence="7">
    <location>
        <begin position="257"/>
        <end position="530"/>
    </location>
</feature>
<dbReference type="InterPro" id="IPR011009">
    <property type="entry name" value="Kinase-like_dom_sf"/>
</dbReference>
<evidence type="ECO:0000256" key="5">
    <source>
        <dbReference type="ARBA" id="ARBA00022840"/>
    </source>
</evidence>